<reference evidence="3 4" key="1">
    <citation type="submission" date="2023-07" db="EMBL/GenBank/DDBJ databases">
        <title>Sorghum-associated microbial communities from plants grown in Nebraska, USA.</title>
        <authorList>
            <person name="Schachtman D."/>
        </authorList>
    </citation>
    <scope>NUCLEOTIDE SEQUENCE [LARGE SCALE GENOMIC DNA]</scope>
    <source>
        <strain evidence="3 4">CC60</strain>
    </source>
</reference>
<dbReference type="InterPro" id="IPR006016">
    <property type="entry name" value="UspA"/>
</dbReference>
<proteinExistence type="inferred from homology"/>
<evidence type="ECO:0000259" key="2">
    <source>
        <dbReference type="Pfam" id="PF00582"/>
    </source>
</evidence>
<gene>
    <name evidence="3" type="ORF">J2T07_002272</name>
</gene>
<comment type="similarity">
    <text evidence="1">Belongs to the universal stress protein A family.</text>
</comment>
<organism evidence="3 4">
    <name type="scientific">Luteibacter jiangsuensis</name>
    <dbReference type="NCBI Taxonomy" id="637577"/>
    <lineage>
        <taxon>Bacteria</taxon>
        <taxon>Pseudomonadati</taxon>
        <taxon>Pseudomonadota</taxon>
        <taxon>Gammaproteobacteria</taxon>
        <taxon>Lysobacterales</taxon>
        <taxon>Rhodanobacteraceae</taxon>
        <taxon>Luteibacter</taxon>
    </lineage>
</organism>
<evidence type="ECO:0000313" key="3">
    <source>
        <dbReference type="EMBL" id="MDQ0010082.1"/>
    </source>
</evidence>
<feature type="domain" description="UspA" evidence="2">
    <location>
        <begin position="175"/>
        <end position="295"/>
    </location>
</feature>
<evidence type="ECO:0000313" key="4">
    <source>
        <dbReference type="Proteomes" id="UP001237737"/>
    </source>
</evidence>
<dbReference type="SUPFAM" id="SSF52402">
    <property type="entry name" value="Adenine nucleotide alpha hydrolases-like"/>
    <property type="match status" value="2"/>
</dbReference>
<dbReference type="PANTHER" id="PTHR46268">
    <property type="entry name" value="STRESS RESPONSE PROTEIN NHAX"/>
    <property type="match status" value="1"/>
</dbReference>
<sequence>MSVSIHASATGSSRVASHMPYADIAVAMTGAPGDAAALDAAATLARAYGSRLDVLQLLVMPAPIIDAWGLIPDAGFGEVYADMREAGRKSVEMLRSRLAELAVPGDARLLEALCVEPSSLAAMAVRRNDLVVMATPYREPLDTSVVHAYFAGVLLESGRPVLLVPSGKAYPLPPRRVLVAWSDTPEAARALHDAMPFLRTADSVEIVTASSTEAGGDDDTGNASLVEHLAHHGVKVVSATINPGRRSTGMALIDHATRIHADLIVAGGYGHGRFREWALGGTTRDLFLETAVPVLFSH</sequence>
<accession>A0ABT9SYM6</accession>
<dbReference type="Pfam" id="PF00582">
    <property type="entry name" value="Usp"/>
    <property type="match status" value="1"/>
</dbReference>
<dbReference type="Gene3D" id="3.40.50.12370">
    <property type="match status" value="1"/>
</dbReference>
<dbReference type="Proteomes" id="UP001237737">
    <property type="component" value="Unassembled WGS sequence"/>
</dbReference>
<dbReference type="EMBL" id="JAUSSK010000003">
    <property type="protein sequence ID" value="MDQ0010082.1"/>
    <property type="molecule type" value="Genomic_DNA"/>
</dbReference>
<name>A0ABT9SYM6_9GAMM</name>
<evidence type="ECO:0000256" key="1">
    <source>
        <dbReference type="ARBA" id="ARBA00008791"/>
    </source>
</evidence>
<protein>
    <submittedName>
        <fullName evidence="3">Nucleotide-binding universal stress UspA family protein</fullName>
    </submittedName>
</protein>
<keyword evidence="4" id="KW-1185">Reference proteome</keyword>
<dbReference type="PANTHER" id="PTHR46268:SF15">
    <property type="entry name" value="UNIVERSAL STRESS PROTEIN HP_0031"/>
    <property type="match status" value="1"/>
</dbReference>
<dbReference type="RefSeq" id="WP_306850042.1">
    <property type="nucleotide sequence ID" value="NZ_JAUSSK010000003.1"/>
</dbReference>
<dbReference type="CDD" id="cd00293">
    <property type="entry name" value="USP-like"/>
    <property type="match status" value="1"/>
</dbReference>
<comment type="caution">
    <text evidence="3">The sequence shown here is derived from an EMBL/GenBank/DDBJ whole genome shotgun (WGS) entry which is preliminary data.</text>
</comment>